<dbReference type="EMBL" id="CP001928">
    <property type="protein sequence ID" value="ADI39021.1"/>
    <property type="molecule type" value="Genomic_DNA"/>
</dbReference>
<name>D6YSH6_WADCW</name>
<dbReference type="STRING" id="716544.wcw_1677"/>
<keyword evidence="2" id="KW-1185">Reference proteome</keyword>
<organism evidence="1 2">
    <name type="scientific">Waddlia chondrophila (strain ATCC VR-1470 / WSU 86-1044)</name>
    <dbReference type="NCBI Taxonomy" id="716544"/>
    <lineage>
        <taxon>Bacteria</taxon>
        <taxon>Pseudomonadati</taxon>
        <taxon>Chlamydiota</taxon>
        <taxon>Chlamydiia</taxon>
        <taxon>Parachlamydiales</taxon>
        <taxon>Waddliaceae</taxon>
        <taxon>Waddlia</taxon>
    </lineage>
</organism>
<dbReference type="AlphaFoldDB" id="D6YSH6"/>
<reference evidence="1 2" key="1">
    <citation type="journal article" date="2010" name="PLoS ONE">
        <title>The Waddlia genome: a window into chlamydial biology.</title>
        <authorList>
            <person name="Bertelli C."/>
            <person name="Collyn F."/>
            <person name="Croxatto A."/>
            <person name="Ruckert C."/>
            <person name="Polkinghorne A."/>
            <person name="Kebbi-Beghdadi C."/>
            <person name="Goesmann A."/>
            <person name="Vaughan L."/>
            <person name="Greub G."/>
        </authorList>
    </citation>
    <scope>NUCLEOTIDE SEQUENCE [LARGE SCALE GENOMIC DNA]</scope>
    <source>
        <strain evidence="2">ATCC VR-1470 / WSU 86-1044</strain>
    </source>
</reference>
<dbReference type="Proteomes" id="UP000001505">
    <property type="component" value="Chromosome"/>
</dbReference>
<dbReference type="HOGENOM" id="CLU_3334784_0_0_0"/>
<dbReference type="KEGG" id="wch:wcw_1677"/>
<sequence length="38" mass="4521">MPFCRFVWRTIFFSGKKPLKKIEFQSVQNGNSRLIEST</sequence>
<accession>D6YSH6</accession>
<gene>
    <name evidence="1" type="ordered locus">wcw_1677</name>
</gene>
<evidence type="ECO:0000313" key="2">
    <source>
        <dbReference type="Proteomes" id="UP000001505"/>
    </source>
</evidence>
<evidence type="ECO:0000313" key="1">
    <source>
        <dbReference type="EMBL" id="ADI39021.1"/>
    </source>
</evidence>
<protein>
    <submittedName>
        <fullName evidence="1">Uncharacterized protein</fullName>
    </submittedName>
</protein>
<proteinExistence type="predicted"/>